<dbReference type="AlphaFoldDB" id="A0AAV5AAP4"/>
<dbReference type="Proteomes" id="UP001050691">
    <property type="component" value="Unassembled WGS sequence"/>
</dbReference>
<accession>A0AAV5AAP4</accession>
<dbReference type="PANTHER" id="PTHR24305">
    <property type="entry name" value="CYTOCHROME P450"/>
    <property type="match status" value="1"/>
</dbReference>
<name>A0AAV5AAP4_9AGAM</name>
<dbReference type="PRINTS" id="PR00463">
    <property type="entry name" value="EP450I"/>
</dbReference>
<dbReference type="InterPro" id="IPR036396">
    <property type="entry name" value="Cyt_P450_sf"/>
</dbReference>
<keyword evidence="8" id="KW-0503">Monooxygenase</keyword>
<dbReference type="SUPFAM" id="SSF48264">
    <property type="entry name" value="Cytochrome P450"/>
    <property type="match status" value="1"/>
</dbReference>
<evidence type="ECO:0000256" key="3">
    <source>
        <dbReference type="ARBA" id="ARBA00010617"/>
    </source>
</evidence>
<comment type="cofactor">
    <cofactor evidence="1 9">
        <name>heme</name>
        <dbReference type="ChEBI" id="CHEBI:30413"/>
    </cofactor>
</comment>
<dbReference type="GO" id="GO:0016705">
    <property type="term" value="F:oxidoreductase activity, acting on paired donors, with incorporation or reduction of molecular oxygen"/>
    <property type="evidence" value="ECO:0007669"/>
    <property type="project" value="InterPro"/>
</dbReference>
<dbReference type="Gene3D" id="1.10.630.10">
    <property type="entry name" value="Cytochrome P450"/>
    <property type="match status" value="1"/>
</dbReference>
<dbReference type="GO" id="GO:0004497">
    <property type="term" value="F:monooxygenase activity"/>
    <property type="evidence" value="ECO:0007669"/>
    <property type="project" value="UniProtKB-KW"/>
</dbReference>
<evidence type="ECO:0000256" key="2">
    <source>
        <dbReference type="ARBA" id="ARBA00005179"/>
    </source>
</evidence>
<keyword evidence="11" id="KW-1185">Reference proteome</keyword>
<protein>
    <recommendedName>
        <fullName evidence="12">Cytochrome P450</fullName>
    </recommendedName>
</protein>
<dbReference type="Pfam" id="PF00067">
    <property type="entry name" value="p450"/>
    <property type="match status" value="1"/>
</dbReference>
<reference evidence="10" key="1">
    <citation type="submission" date="2021-10" db="EMBL/GenBank/DDBJ databases">
        <title>De novo Genome Assembly of Clathrus columnatus (Basidiomycota, Fungi) Using Illumina and Nanopore Sequence Data.</title>
        <authorList>
            <person name="Ogiso-Tanaka E."/>
            <person name="Itagaki H."/>
            <person name="Hosoya T."/>
            <person name="Hosaka K."/>
        </authorList>
    </citation>
    <scope>NUCLEOTIDE SEQUENCE</scope>
    <source>
        <strain evidence="10">MO-923</strain>
    </source>
</reference>
<dbReference type="InterPro" id="IPR002401">
    <property type="entry name" value="Cyt_P450_E_grp-I"/>
</dbReference>
<keyword evidence="5 9" id="KW-0479">Metal-binding</keyword>
<dbReference type="InterPro" id="IPR001128">
    <property type="entry name" value="Cyt_P450"/>
</dbReference>
<comment type="pathway">
    <text evidence="2">Secondary metabolite biosynthesis.</text>
</comment>
<dbReference type="InterPro" id="IPR050121">
    <property type="entry name" value="Cytochrome_P450_monoxygenase"/>
</dbReference>
<evidence type="ECO:0000256" key="6">
    <source>
        <dbReference type="ARBA" id="ARBA00023002"/>
    </source>
</evidence>
<dbReference type="GO" id="GO:0005506">
    <property type="term" value="F:iron ion binding"/>
    <property type="evidence" value="ECO:0007669"/>
    <property type="project" value="InterPro"/>
</dbReference>
<dbReference type="GO" id="GO:0020037">
    <property type="term" value="F:heme binding"/>
    <property type="evidence" value="ECO:0007669"/>
    <property type="project" value="InterPro"/>
</dbReference>
<gene>
    <name evidence="10" type="ORF">Clacol_005938</name>
</gene>
<comment type="similarity">
    <text evidence="3">Belongs to the cytochrome P450 family.</text>
</comment>
<evidence type="ECO:0000256" key="8">
    <source>
        <dbReference type="ARBA" id="ARBA00023033"/>
    </source>
</evidence>
<organism evidence="10 11">
    <name type="scientific">Clathrus columnatus</name>
    <dbReference type="NCBI Taxonomy" id="1419009"/>
    <lineage>
        <taxon>Eukaryota</taxon>
        <taxon>Fungi</taxon>
        <taxon>Dikarya</taxon>
        <taxon>Basidiomycota</taxon>
        <taxon>Agaricomycotina</taxon>
        <taxon>Agaricomycetes</taxon>
        <taxon>Phallomycetidae</taxon>
        <taxon>Phallales</taxon>
        <taxon>Clathraceae</taxon>
        <taxon>Clathrus</taxon>
    </lineage>
</organism>
<comment type="caution">
    <text evidence="10">The sequence shown here is derived from an EMBL/GenBank/DDBJ whole genome shotgun (WGS) entry which is preliminary data.</text>
</comment>
<dbReference type="PRINTS" id="PR00385">
    <property type="entry name" value="P450"/>
</dbReference>
<keyword evidence="7 9" id="KW-0408">Iron</keyword>
<evidence type="ECO:0000313" key="10">
    <source>
        <dbReference type="EMBL" id="GJJ11702.1"/>
    </source>
</evidence>
<evidence type="ECO:0008006" key="12">
    <source>
        <dbReference type="Google" id="ProtNLM"/>
    </source>
</evidence>
<evidence type="ECO:0000256" key="5">
    <source>
        <dbReference type="ARBA" id="ARBA00022723"/>
    </source>
</evidence>
<evidence type="ECO:0000256" key="1">
    <source>
        <dbReference type="ARBA" id="ARBA00001971"/>
    </source>
</evidence>
<evidence type="ECO:0000256" key="9">
    <source>
        <dbReference type="PIRSR" id="PIRSR602401-1"/>
    </source>
</evidence>
<proteinExistence type="inferred from homology"/>
<dbReference type="EMBL" id="BPWL01000006">
    <property type="protein sequence ID" value="GJJ11702.1"/>
    <property type="molecule type" value="Genomic_DNA"/>
</dbReference>
<evidence type="ECO:0000256" key="4">
    <source>
        <dbReference type="ARBA" id="ARBA00022617"/>
    </source>
</evidence>
<keyword evidence="4 9" id="KW-0349">Heme</keyword>
<evidence type="ECO:0000313" key="11">
    <source>
        <dbReference type="Proteomes" id="UP001050691"/>
    </source>
</evidence>
<evidence type="ECO:0000256" key="7">
    <source>
        <dbReference type="ARBA" id="ARBA00023004"/>
    </source>
</evidence>
<dbReference type="PANTHER" id="PTHR24305:SF166">
    <property type="entry name" value="CYTOCHROME P450 12A4, MITOCHONDRIAL-RELATED"/>
    <property type="match status" value="1"/>
</dbReference>
<feature type="binding site" description="axial binding residue" evidence="9">
    <location>
        <position position="261"/>
    </location>
    <ligand>
        <name>heme</name>
        <dbReference type="ChEBI" id="CHEBI:30413"/>
    </ligand>
    <ligandPart>
        <name>Fe</name>
        <dbReference type="ChEBI" id="CHEBI:18248"/>
    </ligandPart>
</feature>
<keyword evidence="6" id="KW-0560">Oxidoreductase</keyword>
<sequence>MVPWLSRTALDTIGVATANYDLQAIDGGQPNSLTQAYSNILNMKRIKRYMQVVRASSQDVVDKQTALFAEGKGGSKNLMSILNPYSTFFFAGHGSTSSTMAWALYELSNHPEYQTKLRGEIKTTRAGVTRRGDGEMTILDFDLMHYLPALVKAVYEQLSKETLRYHPIVCSIARQSNSDTSISLDIPITLVTGEVVDSFPIERGQEIILSIFNYNRLKSVWGEDADEWRPERFLENHGLEQRTKLGLVSNLASFSSGVRGCIGLLQMQSILFELIDNFEFSPPPGDVEILRAFTGTMAPMYVR</sequence>